<gene>
    <name evidence="3" type="ORF">M569_12512</name>
</gene>
<keyword evidence="2" id="KW-0812">Transmembrane</keyword>
<keyword evidence="4" id="KW-1185">Reference proteome</keyword>
<accession>S8DR35</accession>
<evidence type="ECO:0000313" key="3">
    <source>
        <dbReference type="EMBL" id="EPS62282.1"/>
    </source>
</evidence>
<dbReference type="AlphaFoldDB" id="S8DR35"/>
<keyword evidence="2" id="KW-1133">Transmembrane helix</keyword>
<feature type="transmembrane region" description="Helical" evidence="2">
    <location>
        <begin position="82"/>
        <end position="103"/>
    </location>
</feature>
<reference evidence="3 4" key="1">
    <citation type="journal article" date="2013" name="BMC Genomics">
        <title>The miniature genome of a carnivorous plant Genlisea aurea contains a low number of genes and short non-coding sequences.</title>
        <authorList>
            <person name="Leushkin E.V."/>
            <person name="Sutormin R.A."/>
            <person name="Nabieva E.R."/>
            <person name="Penin A.A."/>
            <person name="Kondrashov A.S."/>
            <person name="Logacheva M.D."/>
        </authorList>
    </citation>
    <scope>NUCLEOTIDE SEQUENCE [LARGE SCALE GENOMIC DNA]</scope>
</reference>
<organism evidence="3 4">
    <name type="scientific">Genlisea aurea</name>
    <dbReference type="NCBI Taxonomy" id="192259"/>
    <lineage>
        <taxon>Eukaryota</taxon>
        <taxon>Viridiplantae</taxon>
        <taxon>Streptophyta</taxon>
        <taxon>Embryophyta</taxon>
        <taxon>Tracheophyta</taxon>
        <taxon>Spermatophyta</taxon>
        <taxon>Magnoliopsida</taxon>
        <taxon>eudicotyledons</taxon>
        <taxon>Gunneridae</taxon>
        <taxon>Pentapetalae</taxon>
        <taxon>asterids</taxon>
        <taxon>lamiids</taxon>
        <taxon>Lamiales</taxon>
        <taxon>Lentibulariaceae</taxon>
        <taxon>Genlisea</taxon>
    </lineage>
</organism>
<keyword evidence="2" id="KW-0472">Membrane</keyword>
<dbReference type="Proteomes" id="UP000015453">
    <property type="component" value="Unassembled WGS sequence"/>
</dbReference>
<feature type="region of interest" description="Disordered" evidence="1">
    <location>
        <begin position="1"/>
        <end position="31"/>
    </location>
</feature>
<sequence length="116" mass="12584">MGGAAEADKADDPSLVSSIANDIEKPPQLNDTEHKVETFGSCCQGTANGSSCCRAENVGETTTKPKKLLLPCWNRKWEQHDVLKTVAAVGAVAAVAVAAHFYFRRARNHQFQVSFH</sequence>
<proteinExistence type="predicted"/>
<name>S8DR35_9LAMI</name>
<feature type="compositionally biased region" description="Basic and acidic residues" evidence="1">
    <location>
        <begin position="1"/>
        <end position="12"/>
    </location>
</feature>
<evidence type="ECO:0000313" key="4">
    <source>
        <dbReference type="Proteomes" id="UP000015453"/>
    </source>
</evidence>
<comment type="caution">
    <text evidence="3">The sequence shown here is derived from an EMBL/GenBank/DDBJ whole genome shotgun (WGS) entry which is preliminary data.</text>
</comment>
<dbReference type="EMBL" id="AUSU01006254">
    <property type="protein sequence ID" value="EPS62282.1"/>
    <property type="molecule type" value="Genomic_DNA"/>
</dbReference>
<protein>
    <submittedName>
        <fullName evidence="3">Uncharacterized protein</fullName>
    </submittedName>
</protein>
<evidence type="ECO:0000256" key="1">
    <source>
        <dbReference type="SAM" id="MobiDB-lite"/>
    </source>
</evidence>
<evidence type="ECO:0000256" key="2">
    <source>
        <dbReference type="SAM" id="Phobius"/>
    </source>
</evidence>